<dbReference type="GO" id="GO:0046872">
    <property type="term" value="F:metal ion binding"/>
    <property type="evidence" value="ECO:0007669"/>
    <property type="project" value="UniProtKB-KW"/>
</dbReference>
<dbReference type="Proteomes" id="UP000326354">
    <property type="component" value="Chromosome"/>
</dbReference>
<evidence type="ECO:0000256" key="2">
    <source>
        <dbReference type="ARBA" id="ARBA00022691"/>
    </source>
</evidence>
<dbReference type="OrthoDB" id="9801424at2"/>
<dbReference type="InterPro" id="IPR058240">
    <property type="entry name" value="rSAM_sf"/>
</dbReference>
<protein>
    <submittedName>
        <fullName evidence="8">B12-binding domain-containing radical SAM protein</fullName>
    </submittedName>
</protein>
<dbReference type="SFLD" id="SFLDG01082">
    <property type="entry name" value="B12-binding_domain_containing"/>
    <property type="match status" value="1"/>
</dbReference>
<dbReference type="InterPro" id="IPR007197">
    <property type="entry name" value="rSAM"/>
</dbReference>
<dbReference type="EMBL" id="AP019860">
    <property type="protein sequence ID" value="BBM82911.1"/>
    <property type="molecule type" value="Genomic_DNA"/>
</dbReference>
<dbReference type="GO" id="GO:0005829">
    <property type="term" value="C:cytosol"/>
    <property type="evidence" value="ECO:0007669"/>
    <property type="project" value="TreeGrafter"/>
</dbReference>
<proteinExistence type="predicted"/>
<dbReference type="Gene3D" id="3.80.30.20">
    <property type="entry name" value="tm_1862 like domain"/>
    <property type="match status" value="1"/>
</dbReference>
<keyword evidence="3" id="KW-0479">Metal-binding</keyword>
<dbReference type="InterPro" id="IPR023404">
    <property type="entry name" value="rSAM_horseshoe"/>
</dbReference>
<keyword evidence="5" id="KW-0411">Iron-sulfur</keyword>
<dbReference type="CDD" id="cd02068">
    <property type="entry name" value="radical_SAM_B12_BD"/>
    <property type="match status" value="1"/>
</dbReference>
<dbReference type="PROSITE" id="PS51918">
    <property type="entry name" value="RADICAL_SAM"/>
    <property type="match status" value="1"/>
</dbReference>
<dbReference type="Gene3D" id="3.40.50.280">
    <property type="entry name" value="Cobalamin-binding domain"/>
    <property type="match status" value="1"/>
</dbReference>
<reference evidence="8 9" key="1">
    <citation type="submission" date="2019-08" db="EMBL/GenBank/DDBJ databases">
        <title>Complete genome sequence of Candidatus Uab amorphum.</title>
        <authorList>
            <person name="Shiratori T."/>
            <person name="Suzuki S."/>
            <person name="Kakizawa Y."/>
            <person name="Ishida K."/>
        </authorList>
    </citation>
    <scope>NUCLEOTIDE SEQUENCE [LARGE SCALE GENOMIC DNA]</scope>
    <source>
        <strain evidence="8 9">SRT547</strain>
    </source>
</reference>
<dbReference type="InterPro" id="IPR051198">
    <property type="entry name" value="BchE-like"/>
</dbReference>
<dbReference type="InterPro" id="IPR036724">
    <property type="entry name" value="Cobalamin-bd_sf"/>
</dbReference>
<dbReference type="PANTHER" id="PTHR43409">
    <property type="entry name" value="ANAEROBIC MAGNESIUM-PROTOPORPHYRIN IX MONOMETHYL ESTER CYCLASE-RELATED"/>
    <property type="match status" value="1"/>
</dbReference>
<accession>A0A5S9IJY1</accession>
<dbReference type="KEGG" id="uam:UABAM_01254"/>
<keyword evidence="9" id="KW-1185">Reference proteome</keyword>
<evidence type="ECO:0000259" key="6">
    <source>
        <dbReference type="PROSITE" id="PS51332"/>
    </source>
</evidence>
<evidence type="ECO:0000259" key="7">
    <source>
        <dbReference type="PROSITE" id="PS51918"/>
    </source>
</evidence>
<sequence length="547" mass="63012">MKLLLIQPPIQDFYDTDIRLQPIGLCYLKAAIGKFLPHVDVTIRDFHQGWGRKTLPIPKELKYLQEYYPHPDKSPFCSFYHYYHFGATFEQIAVEITEFSPDFVGISSLFTPYYREVLQVAKIVKEKANCPVVVGGSHVSAVPQSILQDDHVDFVICGEGEKPIVELLREWQGGKNYDQVSNLGYKKNKQLFFNPQGENYLIDDLPHPDLSDLDQNRYLFEKRPLSFMITSRSCPHKCTFCSVHLTFGKRYRRRCPQDVIAEIKERYNEGYRIFDFEDDNLTFYVKEMKFLCRELIAAFPEKDVQFVAMNGISYLSLDGELLQLMKEAGFTHLNLALVSSDKTVRETTKRPHTVEKYRKVVEDAVHLGFSIVSYQILGLPSESLASMIQTLSFGARLPILLGASMFYLTPNAPIAKNFPPLSVKEMFTSRLTAMAIETEHFQREDIYTLFITTRIINFFKGLRVENCSVDEALAIAQENGGRDKIGSDILQKLFCEKKLYAYTKKGYKELPKFKSTLFFDVWQNLEYIATQNNTRINLAIPGVKFVC</sequence>
<feature type="domain" description="Radical SAM core" evidence="7">
    <location>
        <begin position="220"/>
        <end position="443"/>
    </location>
</feature>
<organism evidence="8 9">
    <name type="scientific">Uabimicrobium amorphum</name>
    <dbReference type="NCBI Taxonomy" id="2596890"/>
    <lineage>
        <taxon>Bacteria</taxon>
        <taxon>Pseudomonadati</taxon>
        <taxon>Planctomycetota</taxon>
        <taxon>Candidatus Uabimicrobiia</taxon>
        <taxon>Candidatus Uabimicrobiales</taxon>
        <taxon>Candidatus Uabimicrobiaceae</taxon>
        <taxon>Candidatus Uabimicrobium</taxon>
    </lineage>
</organism>
<dbReference type="GO" id="GO:0051539">
    <property type="term" value="F:4 iron, 4 sulfur cluster binding"/>
    <property type="evidence" value="ECO:0007669"/>
    <property type="project" value="UniProtKB-KW"/>
</dbReference>
<evidence type="ECO:0000256" key="4">
    <source>
        <dbReference type="ARBA" id="ARBA00023004"/>
    </source>
</evidence>
<dbReference type="InterPro" id="IPR034466">
    <property type="entry name" value="Methyltransferase_Class_B"/>
</dbReference>
<dbReference type="PROSITE" id="PS51332">
    <property type="entry name" value="B12_BINDING"/>
    <property type="match status" value="1"/>
</dbReference>
<dbReference type="SUPFAM" id="SSF52242">
    <property type="entry name" value="Cobalamin (vitamin B12)-binding domain"/>
    <property type="match status" value="1"/>
</dbReference>
<dbReference type="SFLD" id="SFLDG01123">
    <property type="entry name" value="methyltransferase_(Class_B)"/>
    <property type="match status" value="1"/>
</dbReference>
<dbReference type="SMART" id="SM00729">
    <property type="entry name" value="Elp3"/>
    <property type="match status" value="1"/>
</dbReference>
<evidence type="ECO:0000256" key="3">
    <source>
        <dbReference type="ARBA" id="ARBA00022723"/>
    </source>
</evidence>
<dbReference type="SUPFAM" id="SSF102114">
    <property type="entry name" value="Radical SAM enzymes"/>
    <property type="match status" value="1"/>
</dbReference>
<evidence type="ECO:0000256" key="1">
    <source>
        <dbReference type="ARBA" id="ARBA00001966"/>
    </source>
</evidence>
<evidence type="ECO:0000313" key="9">
    <source>
        <dbReference type="Proteomes" id="UP000326354"/>
    </source>
</evidence>
<feature type="domain" description="B12-binding" evidence="6">
    <location>
        <begin position="1"/>
        <end position="178"/>
    </location>
</feature>
<dbReference type="SFLD" id="SFLDS00029">
    <property type="entry name" value="Radical_SAM"/>
    <property type="match status" value="1"/>
</dbReference>
<evidence type="ECO:0000256" key="5">
    <source>
        <dbReference type="ARBA" id="ARBA00023014"/>
    </source>
</evidence>
<dbReference type="RefSeq" id="WP_151967136.1">
    <property type="nucleotide sequence ID" value="NZ_AP019860.1"/>
</dbReference>
<dbReference type="InterPro" id="IPR006638">
    <property type="entry name" value="Elp3/MiaA/NifB-like_rSAM"/>
</dbReference>
<comment type="cofactor">
    <cofactor evidence="1">
        <name>[4Fe-4S] cluster</name>
        <dbReference type="ChEBI" id="CHEBI:49883"/>
    </cofactor>
</comment>
<dbReference type="AlphaFoldDB" id="A0A5S9IJY1"/>
<gene>
    <name evidence="8" type="ORF">UABAM_01254</name>
</gene>
<evidence type="ECO:0000313" key="8">
    <source>
        <dbReference type="EMBL" id="BBM82911.1"/>
    </source>
</evidence>
<dbReference type="Pfam" id="PF04055">
    <property type="entry name" value="Radical_SAM"/>
    <property type="match status" value="1"/>
</dbReference>
<keyword evidence="4" id="KW-0408">Iron</keyword>
<dbReference type="PANTHER" id="PTHR43409:SF16">
    <property type="entry name" value="SLR0320 PROTEIN"/>
    <property type="match status" value="1"/>
</dbReference>
<keyword evidence="2" id="KW-0949">S-adenosyl-L-methionine</keyword>
<name>A0A5S9IJY1_UABAM</name>
<dbReference type="InterPro" id="IPR006158">
    <property type="entry name" value="Cobalamin-bd"/>
</dbReference>
<dbReference type="Pfam" id="PF02310">
    <property type="entry name" value="B12-binding"/>
    <property type="match status" value="1"/>
</dbReference>
<dbReference type="GO" id="GO:0031419">
    <property type="term" value="F:cobalamin binding"/>
    <property type="evidence" value="ECO:0007669"/>
    <property type="project" value="InterPro"/>
</dbReference>
<dbReference type="CDD" id="cd01335">
    <property type="entry name" value="Radical_SAM"/>
    <property type="match status" value="1"/>
</dbReference>
<dbReference type="GO" id="GO:0003824">
    <property type="term" value="F:catalytic activity"/>
    <property type="evidence" value="ECO:0007669"/>
    <property type="project" value="InterPro"/>
</dbReference>